<reference evidence="2 3" key="1">
    <citation type="submission" date="2018-07" db="EMBL/GenBank/DDBJ databases">
        <title>Genomic Encyclopedia of Type Strains, Phase III (KMG-III): the genomes of soil and plant-associated and newly described type strains.</title>
        <authorList>
            <person name="Whitman W."/>
        </authorList>
    </citation>
    <scope>NUCLEOTIDE SEQUENCE [LARGE SCALE GENOMIC DNA]</scope>
    <source>
        <strain evidence="2 3">CECT 8575</strain>
    </source>
</reference>
<accession>A0A368VH02</accession>
<comment type="caution">
    <text evidence="2">The sequence shown here is derived from an EMBL/GenBank/DDBJ whole genome shotgun (WGS) entry which is preliminary data.</text>
</comment>
<feature type="region of interest" description="Disordered" evidence="1">
    <location>
        <begin position="1"/>
        <end position="20"/>
    </location>
</feature>
<sequence length="288" mass="30670">MGGPSGTNVPSAAVSRSPPGMLSGVGSIRFSLSTPRLCSPGYARSPTTPPTRLGRFIDFSVSSRCRLQLVVVGELHRDRHASARGRCRLRIAVASESVWTTNGSRSKRRSRLIRWSAGRSAAGGRAHSGMAGCAGELYRYRGTAWRVRDRGRPGGSLPSVCGITMAATRCGVPDNGKERVWFCGKKNTRMPMCLRAVAQWGGSWVCGTGIILRSLPYVHIERSSGETQRVRVVVAAGTESAHFVGICALLWQSGSSGALNDAAVVGDRRYRGGTSTGGGCRHAARPSR</sequence>
<organism evidence="2 3">
    <name type="scientific">Halopolyspora algeriensis</name>
    <dbReference type="NCBI Taxonomy" id="1500506"/>
    <lineage>
        <taxon>Bacteria</taxon>
        <taxon>Bacillati</taxon>
        <taxon>Actinomycetota</taxon>
        <taxon>Actinomycetes</taxon>
        <taxon>Actinomycetes incertae sedis</taxon>
        <taxon>Halopolyspora</taxon>
    </lineage>
</organism>
<evidence type="ECO:0000313" key="3">
    <source>
        <dbReference type="Proteomes" id="UP000253495"/>
    </source>
</evidence>
<dbReference type="Proteomes" id="UP000253495">
    <property type="component" value="Unassembled WGS sequence"/>
</dbReference>
<feature type="compositionally biased region" description="Polar residues" evidence="1">
    <location>
        <begin position="1"/>
        <end position="10"/>
    </location>
</feature>
<protein>
    <submittedName>
        <fullName evidence="2">Uncharacterized protein</fullName>
    </submittedName>
</protein>
<keyword evidence="3" id="KW-1185">Reference proteome</keyword>
<dbReference type="AlphaFoldDB" id="A0A368VH02"/>
<evidence type="ECO:0000256" key="1">
    <source>
        <dbReference type="SAM" id="MobiDB-lite"/>
    </source>
</evidence>
<dbReference type="EMBL" id="QPJC01000011">
    <property type="protein sequence ID" value="RCW40459.1"/>
    <property type="molecule type" value="Genomic_DNA"/>
</dbReference>
<name>A0A368VH02_9ACTN</name>
<gene>
    <name evidence="2" type="ORF">DFQ14_111108</name>
</gene>
<proteinExistence type="predicted"/>
<evidence type="ECO:0000313" key="2">
    <source>
        <dbReference type="EMBL" id="RCW40459.1"/>
    </source>
</evidence>